<feature type="region of interest" description="Disordered" evidence="1">
    <location>
        <begin position="521"/>
        <end position="544"/>
    </location>
</feature>
<accession>A0ABW2R4D6</accession>
<dbReference type="Proteomes" id="UP001596473">
    <property type="component" value="Unassembled WGS sequence"/>
</dbReference>
<keyword evidence="3" id="KW-1185">Reference proteome</keyword>
<name>A0ABW2R4D6_9NEIS</name>
<dbReference type="EMBL" id="JBHTBQ010000033">
    <property type="protein sequence ID" value="MFC7421057.1"/>
    <property type="molecule type" value="Genomic_DNA"/>
</dbReference>
<dbReference type="Pfam" id="PF09909">
    <property type="entry name" value="DUF2138"/>
    <property type="match status" value="1"/>
</dbReference>
<evidence type="ECO:0000256" key="1">
    <source>
        <dbReference type="SAM" id="MobiDB-lite"/>
    </source>
</evidence>
<protein>
    <submittedName>
        <fullName evidence="2">DUF2138 domain-containing protein</fullName>
    </submittedName>
</protein>
<reference evidence="3" key="1">
    <citation type="journal article" date="2019" name="Int. J. Syst. Evol. Microbiol.">
        <title>The Global Catalogue of Microorganisms (GCM) 10K type strain sequencing project: providing services to taxonomists for standard genome sequencing and annotation.</title>
        <authorList>
            <consortium name="The Broad Institute Genomics Platform"/>
            <consortium name="The Broad Institute Genome Sequencing Center for Infectious Disease"/>
            <person name="Wu L."/>
            <person name="Ma J."/>
        </authorList>
    </citation>
    <scope>NUCLEOTIDE SEQUENCE [LARGE SCALE GENOMIC DNA]</scope>
    <source>
        <strain evidence="3">CCUG 62945</strain>
    </source>
</reference>
<organism evidence="2 3">
    <name type="scientific">Iodobacter arcticus</name>
    <dbReference type="NCBI Taxonomy" id="590593"/>
    <lineage>
        <taxon>Bacteria</taxon>
        <taxon>Pseudomonadati</taxon>
        <taxon>Pseudomonadota</taxon>
        <taxon>Betaproteobacteria</taxon>
        <taxon>Neisseriales</taxon>
        <taxon>Chitinibacteraceae</taxon>
        <taxon>Iodobacter</taxon>
    </lineage>
</organism>
<evidence type="ECO:0000313" key="3">
    <source>
        <dbReference type="Proteomes" id="UP001596473"/>
    </source>
</evidence>
<evidence type="ECO:0000313" key="2">
    <source>
        <dbReference type="EMBL" id="MFC7421057.1"/>
    </source>
</evidence>
<dbReference type="RefSeq" id="WP_380188634.1">
    <property type="nucleotide sequence ID" value="NZ_JBHTBQ010000033.1"/>
</dbReference>
<dbReference type="InterPro" id="IPR018671">
    <property type="entry name" value="DUF2138"/>
</dbReference>
<proteinExistence type="predicted"/>
<comment type="caution">
    <text evidence="2">The sequence shown here is derived from an EMBL/GenBank/DDBJ whole genome shotgun (WGS) entry which is preliminary data.</text>
</comment>
<gene>
    <name evidence="2" type="ORF">ACFQNF_14425</name>
</gene>
<sequence>MMKKISLKWILALTLGSVTALGAYWFFKPGTEIPPKLDTPIIALAAGLAAPDVVLATPNLALLPAALMHVPLFKKVLTEDAVDYYEHHPDKLGLEGSLRRIAFEHELNLQDHFMNALLSEPAEMAMWKSDDGRPGHWVLRITKNNFASLLQWVAKASLSDSQLSVDGNIAKVPLYKLQYGNDEALWFFSQNNKLVVLSDKSWLEGKQAAAWTKILSGLLDDKANPLLQHYGVQAASSGHTVVANMRYLSFGYQSLFANVKALRMDVSKENGWFSHVLLHQQTQWDGMALWQSAPDGAALCLSAPVDWKTLKPVSKKANIPTEWLAQLEPAAGVCWYPDSSLYTPLLLAQTREPKQFAKHAPKLFDWLIGASEAGLRDEEASRLPMRKSKKDGSLLLQRAVSADDGNLSKDAKDAAPNVDKLTLARYFDVSMAQSGSSIVFSPDSKLVSTAMAVQQKRYAALADRMEGPKQGYIAPEALSKLLTTATLSTLPGKAQPLLQNAAVTYLIPHITAIGEFTNTGLQLSPSTDQRKDQHWERLEWKNPK</sequence>
<feature type="compositionally biased region" description="Basic and acidic residues" evidence="1">
    <location>
        <begin position="528"/>
        <end position="544"/>
    </location>
</feature>